<comment type="function">
    <text evidence="5">Could be a nuclease involved in processing of the 5'-end of pre-16S rRNA.</text>
</comment>
<dbReference type="SMART" id="SM00732">
    <property type="entry name" value="YqgFc"/>
    <property type="match status" value="1"/>
</dbReference>
<proteinExistence type="inferred from homology"/>
<dbReference type="GO" id="GO:0016788">
    <property type="term" value="F:hydrolase activity, acting on ester bonds"/>
    <property type="evidence" value="ECO:0007669"/>
    <property type="project" value="UniProtKB-UniRule"/>
</dbReference>
<sequence>MRYLGIDYGHKRIGIAISDEGGVMAFPFSRILAKSPAFIVKEIKKIIKKKRIEKIVLGLPITFGGQDSLQTNAVKEFGRYLGKMLQLPIEYENEILSTKMAERGGTVKQKIDSSAAAIILQSYLDRNK</sequence>
<dbReference type="EC" id="3.1.-.-" evidence="5"/>
<evidence type="ECO:0000259" key="6">
    <source>
        <dbReference type="SMART" id="SM00732"/>
    </source>
</evidence>
<dbReference type="InterPro" id="IPR037027">
    <property type="entry name" value="YqgF/RNaseH-like_dom_sf"/>
</dbReference>
<reference evidence="7 8" key="1">
    <citation type="journal article" date="2016" name="Nat. Commun.">
        <title>Thousands of microbial genomes shed light on interconnected biogeochemical processes in an aquifer system.</title>
        <authorList>
            <person name="Anantharaman K."/>
            <person name="Brown C.T."/>
            <person name="Hug L.A."/>
            <person name="Sharon I."/>
            <person name="Castelle C.J."/>
            <person name="Probst A.J."/>
            <person name="Thomas B.C."/>
            <person name="Singh A."/>
            <person name="Wilkins M.J."/>
            <person name="Karaoz U."/>
            <person name="Brodie E.L."/>
            <person name="Williams K.H."/>
            <person name="Hubbard S.S."/>
            <person name="Banfield J.F."/>
        </authorList>
    </citation>
    <scope>NUCLEOTIDE SEQUENCE [LARGE SCALE GENOMIC DNA]</scope>
</reference>
<protein>
    <recommendedName>
        <fullName evidence="5">Putative pre-16S rRNA nuclease</fullName>
        <ecNumber evidence="5">3.1.-.-</ecNumber>
    </recommendedName>
</protein>
<dbReference type="CDD" id="cd16964">
    <property type="entry name" value="YqgF"/>
    <property type="match status" value="1"/>
</dbReference>
<dbReference type="GO" id="GO:0005829">
    <property type="term" value="C:cytosol"/>
    <property type="evidence" value="ECO:0007669"/>
    <property type="project" value="TreeGrafter"/>
</dbReference>
<evidence type="ECO:0000256" key="5">
    <source>
        <dbReference type="HAMAP-Rule" id="MF_00651"/>
    </source>
</evidence>
<dbReference type="PANTHER" id="PTHR33317">
    <property type="entry name" value="POLYNUCLEOTIDYL TRANSFERASE, RIBONUCLEASE H-LIKE SUPERFAMILY PROTEIN"/>
    <property type="match status" value="1"/>
</dbReference>
<comment type="caution">
    <text evidence="7">The sequence shown here is derived from an EMBL/GenBank/DDBJ whole genome shotgun (WGS) entry which is preliminary data.</text>
</comment>
<gene>
    <name evidence="7" type="ORF">A3G49_01720</name>
</gene>
<dbReference type="InterPro" id="IPR006641">
    <property type="entry name" value="YqgF/RNaseH-like_dom"/>
</dbReference>
<dbReference type="InterPro" id="IPR012337">
    <property type="entry name" value="RNaseH-like_sf"/>
</dbReference>
<accession>A0A1G2LQM3</accession>
<dbReference type="SUPFAM" id="SSF53098">
    <property type="entry name" value="Ribonuclease H-like"/>
    <property type="match status" value="1"/>
</dbReference>
<dbReference type="GO" id="GO:0000967">
    <property type="term" value="P:rRNA 5'-end processing"/>
    <property type="evidence" value="ECO:0007669"/>
    <property type="project" value="UniProtKB-UniRule"/>
</dbReference>
<keyword evidence="1 5" id="KW-0963">Cytoplasm</keyword>
<keyword evidence="2 5" id="KW-0690">Ribosome biogenesis</keyword>
<evidence type="ECO:0000256" key="3">
    <source>
        <dbReference type="ARBA" id="ARBA00022722"/>
    </source>
</evidence>
<dbReference type="GO" id="GO:0004518">
    <property type="term" value="F:nuclease activity"/>
    <property type="evidence" value="ECO:0007669"/>
    <property type="project" value="UniProtKB-KW"/>
</dbReference>
<dbReference type="Gene3D" id="3.30.420.140">
    <property type="entry name" value="YqgF/RNase H-like domain"/>
    <property type="match status" value="1"/>
</dbReference>
<dbReference type="Proteomes" id="UP000177171">
    <property type="component" value="Unassembled WGS sequence"/>
</dbReference>
<evidence type="ECO:0000256" key="2">
    <source>
        <dbReference type="ARBA" id="ARBA00022517"/>
    </source>
</evidence>
<name>A0A1G2LQM3_9BACT</name>
<evidence type="ECO:0000313" key="8">
    <source>
        <dbReference type="Proteomes" id="UP000177171"/>
    </source>
</evidence>
<dbReference type="AlphaFoldDB" id="A0A1G2LQM3"/>
<dbReference type="NCBIfam" id="TIGR00250">
    <property type="entry name" value="RNAse_H_YqgF"/>
    <property type="match status" value="1"/>
</dbReference>
<dbReference type="HAMAP" id="MF_00651">
    <property type="entry name" value="Nuclease_YqgF"/>
    <property type="match status" value="1"/>
</dbReference>
<keyword evidence="3 5" id="KW-0540">Nuclease</keyword>
<dbReference type="PANTHER" id="PTHR33317:SF4">
    <property type="entry name" value="POLYNUCLEOTIDYL TRANSFERASE, RIBONUCLEASE H-LIKE SUPERFAMILY PROTEIN"/>
    <property type="match status" value="1"/>
</dbReference>
<dbReference type="EMBL" id="MHQY01000015">
    <property type="protein sequence ID" value="OHA13938.1"/>
    <property type="molecule type" value="Genomic_DNA"/>
</dbReference>
<evidence type="ECO:0000313" key="7">
    <source>
        <dbReference type="EMBL" id="OHA13938.1"/>
    </source>
</evidence>
<organism evidence="7 8">
    <name type="scientific">Candidatus Sungbacteria bacterium RIFCSPLOWO2_12_FULL_41_11</name>
    <dbReference type="NCBI Taxonomy" id="1802286"/>
    <lineage>
        <taxon>Bacteria</taxon>
        <taxon>Candidatus Sungiibacteriota</taxon>
    </lineage>
</organism>
<comment type="subcellular location">
    <subcellularLocation>
        <location evidence="5">Cytoplasm</location>
    </subcellularLocation>
</comment>
<evidence type="ECO:0000256" key="1">
    <source>
        <dbReference type="ARBA" id="ARBA00022490"/>
    </source>
</evidence>
<comment type="similarity">
    <text evidence="5">Belongs to the YqgF HJR family.</text>
</comment>
<dbReference type="Pfam" id="PF03652">
    <property type="entry name" value="RuvX"/>
    <property type="match status" value="1"/>
</dbReference>
<keyword evidence="4 5" id="KW-0378">Hydrolase</keyword>
<evidence type="ECO:0000256" key="4">
    <source>
        <dbReference type="ARBA" id="ARBA00022801"/>
    </source>
</evidence>
<dbReference type="InterPro" id="IPR005227">
    <property type="entry name" value="YqgF"/>
</dbReference>
<feature type="domain" description="YqgF/RNase H-like" evidence="6">
    <location>
        <begin position="1"/>
        <end position="101"/>
    </location>
</feature>